<evidence type="ECO:0000256" key="1">
    <source>
        <dbReference type="SAM" id="Phobius"/>
    </source>
</evidence>
<protein>
    <submittedName>
        <fullName evidence="3">Putative iron-regulated membrane protein</fullName>
    </submittedName>
</protein>
<dbReference type="InterPro" id="IPR005625">
    <property type="entry name" value="PepSY-ass_TM"/>
</dbReference>
<dbReference type="Proteomes" id="UP000248917">
    <property type="component" value="Unassembled WGS sequence"/>
</dbReference>
<dbReference type="Pfam" id="PF03929">
    <property type="entry name" value="PepSY_TM"/>
    <property type="match status" value="1"/>
</dbReference>
<dbReference type="PROSITE" id="PS51257">
    <property type="entry name" value="PROKAR_LIPOPROTEIN"/>
    <property type="match status" value="1"/>
</dbReference>
<feature type="transmembrane region" description="Helical" evidence="1">
    <location>
        <begin position="192"/>
        <end position="215"/>
    </location>
</feature>
<evidence type="ECO:0000313" key="3">
    <source>
        <dbReference type="EMBL" id="PZV79624.1"/>
    </source>
</evidence>
<proteinExistence type="predicted"/>
<dbReference type="Pfam" id="PF03413">
    <property type="entry name" value="PepSY"/>
    <property type="match status" value="1"/>
</dbReference>
<feature type="transmembrane region" description="Helical" evidence="1">
    <location>
        <begin position="343"/>
        <end position="364"/>
    </location>
</feature>
<accession>A0A326RX63</accession>
<dbReference type="OrthoDB" id="111691at2"/>
<evidence type="ECO:0000259" key="2">
    <source>
        <dbReference type="Pfam" id="PF03413"/>
    </source>
</evidence>
<keyword evidence="1" id="KW-0472">Membrane</keyword>
<sequence length="389" mass="45403">MKLKSWISKIHLWLGLSSGLVVFIVAVTGCIYAFQAEIQDLVQPYRFVEEAGETVLPPSEVWKIADEALPGKHLHGILYPQVENRAAQAIYYSFEEHYYYFVYVDQFTGKVLKVKDEFADFFRIVLDGHFYLWLPQDIGQPVVASFTLVFLVMVISGLILWWPRKKKGVEKSFKIRWDARWRRKNYDLHQVLGFYVMIFALVFALTGLVWGFTWFRDGYYAMTTGGKQFVEYYAPVSDSTFQYQGEIPGIDRVWMKMRNEYPTAEWIEVHPPDYEHGSFAANANPDASTYWKMDYRYFDQYTLEELPVDHVWNRFHEASLGDKLQRMNYDIHVGAIGGLPGKFLAFCLSAIIASLPVTGFLIWWGRKKKSKKEKPSLIQKQERHRAVTV</sequence>
<comment type="caution">
    <text evidence="3">The sequence shown here is derived from an EMBL/GenBank/DDBJ whole genome shotgun (WGS) entry which is preliminary data.</text>
</comment>
<name>A0A326RX63_9BACT</name>
<dbReference type="RefSeq" id="WP_111394200.1">
    <property type="nucleotide sequence ID" value="NZ_JBJINY010000085.1"/>
</dbReference>
<organism evidence="3 4">
    <name type="scientific">Algoriphagus aquaeductus</name>
    <dbReference type="NCBI Taxonomy" id="475299"/>
    <lineage>
        <taxon>Bacteria</taxon>
        <taxon>Pseudomonadati</taxon>
        <taxon>Bacteroidota</taxon>
        <taxon>Cytophagia</taxon>
        <taxon>Cytophagales</taxon>
        <taxon>Cyclobacteriaceae</taxon>
        <taxon>Algoriphagus</taxon>
    </lineage>
</organism>
<evidence type="ECO:0000313" key="4">
    <source>
        <dbReference type="Proteomes" id="UP000248917"/>
    </source>
</evidence>
<feature type="transmembrane region" description="Helical" evidence="1">
    <location>
        <begin position="12"/>
        <end position="34"/>
    </location>
</feature>
<feature type="domain" description="PepSY" evidence="2">
    <location>
        <begin position="56"/>
        <end position="114"/>
    </location>
</feature>
<dbReference type="InterPro" id="IPR025711">
    <property type="entry name" value="PepSY"/>
</dbReference>
<gene>
    <name evidence="3" type="ORF">CLV31_11457</name>
</gene>
<dbReference type="PANTHER" id="PTHR34219">
    <property type="entry name" value="IRON-REGULATED INNER MEMBRANE PROTEIN-RELATED"/>
    <property type="match status" value="1"/>
</dbReference>
<dbReference type="EMBL" id="QKTX01000014">
    <property type="protein sequence ID" value="PZV79624.1"/>
    <property type="molecule type" value="Genomic_DNA"/>
</dbReference>
<dbReference type="AlphaFoldDB" id="A0A326RX63"/>
<dbReference type="PANTHER" id="PTHR34219:SF3">
    <property type="entry name" value="BLL7967 PROTEIN"/>
    <property type="match status" value="1"/>
</dbReference>
<feature type="transmembrane region" description="Helical" evidence="1">
    <location>
        <begin position="142"/>
        <end position="162"/>
    </location>
</feature>
<keyword evidence="1" id="KW-0812">Transmembrane</keyword>
<keyword evidence="1" id="KW-1133">Transmembrane helix</keyword>
<reference evidence="3 4" key="1">
    <citation type="submission" date="2018-06" db="EMBL/GenBank/DDBJ databases">
        <title>Genomic Encyclopedia of Archaeal and Bacterial Type Strains, Phase II (KMG-II): from individual species to whole genera.</title>
        <authorList>
            <person name="Goeker M."/>
        </authorList>
    </citation>
    <scope>NUCLEOTIDE SEQUENCE [LARGE SCALE GENOMIC DNA]</scope>
    <source>
        <strain evidence="3 4">T4</strain>
    </source>
</reference>
<keyword evidence="4" id="KW-1185">Reference proteome</keyword>